<accession>A0A0B7AHV6</accession>
<dbReference type="EMBL" id="HACG01033348">
    <property type="protein sequence ID" value="CEK80213.1"/>
    <property type="molecule type" value="Transcribed_RNA"/>
</dbReference>
<evidence type="ECO:0000313" key="1">
    <source>
        <dbReference type="EMBL" id="CEK80212.1"/>
    </source>
</evidence>
<gene>
    <name evidence="1" type="primary">ORF119654</name>
    <name evidence="2" type="synonym">ORF119655</name>
</gene>
<sequence length="49" mass="5975">LKTQIEKTSSFYIEDTDREMMTANMIWNFCSSFILRQQFGYVQRKQWSS</sequence>
<name>A0A0B7AHV6_9EUPU</name>
<protein>
    <submittedName>
        <fullName evidence="1">Uncharacterized protein</fullName>
    </submittedName>
</protein>
<proteinExistence type="predicted"/>
<evidence type="ECO:0000313" key="2">
    <source>
        <dbReference type="EMBL" id="CEK80213.1"/>
    </source>
</evidence>
<organism evidence="1">
    <name type="scientific">Arion vulgaris</name>
    <dbReference type="NCBI Taxonomy" id="1028688"/>
    <lineage>
        <taxon>Eukaryota</taxon>
        <taxon>Metazoa</taxon>
        <taxon>Spiralia</taxon>
        <taxon>Lophotrochozoa</taxon>
        <taxon>Mollusca</taxon>
        <taxon>Gastropoda</taxon>
        <taxon>Heterobranchia</taxon>
        <taxon>Euthyneura</taxon>
        <taxon>Panpulmonata</taxon>
        <taxon>Eupulmonata</taxon>
        <taxon>Stylommatophora</taxon>
        <taxon>Helicina</taxon>
        <taxon>Arionoidea</taxon>
        <taxon>Arionidae</taxon>
        <taxon>Arion</taxon>
    </lineage>
</organism>
<reference evidence="1" key="1">
    <citation type="submission" date="2014-12" db="EMBL/GenBank/DDBJ databases">
        <title>Insight into the proteome of Arion vulgaris.</title>
        <authorList>
            <person name="Aradska J."/>
            <person name="Bulat T."/>
            <person name="Smidak R."/>
            <person name="Sarate P."/>
            <person name="Gangsoo J."/>
            <person name="Sialana F."/>
            <person name="Bilban M."/>
            <person name="Lubec G."/>
        </authorList>
    </citation>
    <scope>NUCLEOTIDE SEQUENCE</scope>
    <source>
        <tissue evidence="1">Skin</tissue>
    </source>
</reference>
<dbReference type="AlphaFoldDB" id="A0A0B7AHV6"/>
<dbReference type="EMBL" id="HACG01033347">
    <property type="protein sequence ID" value="CEK80212.1"/>
    <property type="molecule type" value="Transcribed_RNA"/>
</dbReference>
<feature type="non-terminal residue" evidence="1">
    <location>
        <position position="1"/>
    </location>
</feature>